<evidence type="ECO:0000259" key="6">
    <source>
        <dbReference type="Pfam" id="PF03469"/>
    </source>
</evidence>
<feature type="non-terminal residue" evidence="8">
    <location>
        <position position="1"/>
    </location>
</feature>
<comment type="caution">
    <text evidence="8">The sequence shown here is derived from an EMBL/GenBank/DDBJ whole genome shotgun (WGS) entry which is preliminary data.</text>
</comment>
<dbReference type="AlphaFoldDB" id="A0A371EWE3"/>
<feature type="domain" description="XS" evidence="5">
    <location>
        <begin position="118"/>
        <end position="227"/>
    </location>
</feature>
<dbReference type="Pfam" id="PF03468">
    <property type="entry name" value="XS"/>
    <property type="match status" value="1"/>
</dbReference>
<keyword evidence="9" id="KW-1185">Reference proteome</keyword>
<dbReference type="PANTHER" id="PTHR21596:SF77">
    <property type="entry name" value="XH_XS DOMAIN PROTEIN"/>
    <property type="match status" value="1"/>
</dbReference>
<dbReference type="Pfam" id="PF03470">
    <property type="entry name" value="zf-XS"/>
    <property type="match status" value="1"/>
</dbReference>
<feature type="region of interest" description="Disordered" evidence="4">
    <location>
        <begin position="1"/>
        <end position="23"/>
    </location>
</feature>
<feature type="domain" description="Factor of DNA methylation 1-5/IDN2" evidence="6">
    <location>
        <begin position="521"/>
        <end position="649"/>
    </location>
</feature>
<dbReference type="PANTHER" id="PTHR21596">
    <property type="entry name" value="RIBONUCLEASE P SUBUNIT P38"/>
    <property type="match status" value="1"/>
</dbReference>
<dbReference type="STRING" id="157652.A0A371EWE3"/>
<dbReference type="OrthoDB" id="1892195at2759"/>
<dbReference type="Proteomes" id="UP000257109">
    <property type="component" value="Unassembled WGS sequence"/>
</dbReference>
<dbReference type="InterPro" id="IPR005379">
    <property type="entry name" value="FDM1-5/IDN2_XH"/>
</dbReference>
<dbReference type="InterPro" id="IPR045177">
    <property type="entry name" value="FDM1-5/IDN2"/>
</dbReference>
<dbReference type="InterPro" id="IPR005380">
    <property type="entry name" value="XS_domain"/>
</dbReference>
<organism evidence="8 9">
    <name type="scientific">Mucuna pruriens</name>
    <name type="common">Velvet bean</name>
    <name type="synonym">Dolichos pruriens</name>
    <dbReference type="NCBI Taxonomy" id="157652"/>
    <lineage>
        <taxon>Eukaryota</taxon>
        <taxon>Viridiplantae</taxon>
        <taxon>Streptophyta</taxon>
        <taxon>Embryophyta</taxon>
        <taxon>Tracheophyta</taxon>
        <taxon>Spermatophyta</taxon>
        <taxon>Magnoliopsida</taxon>
        <taxon>eudicotyledons</taxon>
        <taxon>Gunneridae</taxon>
        <taxon>Pentapetalae</taxon>
        <taxon>rosids</taxon>
        <taxon>fabids</taxon>
        <taxon>Fabales</taxon>
        <taxon>Fabaceae</taxon>
        <taxon>Papilionoideae</taxon>
        <taxon>50 kb inversion clade</taxon>
        <taxon>NPAAA clade</taxon>
        <taxon>indigoferoid/millettioid clade</taxon>
        <taxon>Phaseoleae</taxon>
        <taxon>Mucuna</taxon>
    </lineage>
</organism>
<evidence type="ECO:0000313" key="9">
    <source>
        <dbReference type="Proteomes" id="UP000257109"/>
    </source>
</evidence>
<proteinExistence type="predicted"/>
<evidence type="ECO:0000256" key="1">
    <source>
        <dbReference type="ARBA" id="ARBA00023054"/>
    </source>
</evidence>
<dbReference type="InterPro" id="IPR005381">
    <property type="entry name" value="Znf-XS_domain"/>
</dbReference>
<protein>
    <submittedName>
        <fullName evidence="8">Factor of DNA methylation 1</fullName>
    </submittedName>
</protein>
<feature type="domain" description="Zinc finger-XS" evidence="7">
    <location>
        <begin position="43"/>
        <end position="85"/>
    </location>
</feature>
<dbReference type="InterPro" id="IPR038588">
    <property type="entry name" value="XS_domain_sf"/>
</dbReference>
<dbReference type="EMBL" id="QJKJ01011730">
    <property type="protein sequence ID" value="RDX70380.1"/>
    <property type="molecule type" value="Genomic_DNA"/>
</dbReference>
<evidence type="ECO:0000256" key="3">
    <source>
        <dbReference type="SAM" id="Coils"/>
    </source>
</evidence>
<dbReference type="Gene3D" id="3.30.70.2890">
    <property type="entry name" value="XS domain"/>
    <property type="match status" value="1"/>
</dbReference>
<sequence>MASSSDEESDISESEKEDYKEKSYDQLKAGKYKIKNANGTLRCPFCEGKKKQAFQFKDLLQHASGICPGSSKRSVNERAKHLALAQYLKEDLSNELDNSNSQAKLHELEIVIEQPNPDDRFVWPWTAIVTNIFGKPQHEPEDYDSKHWLRKFEPYKPKEAHVLRSAEDPKGYVVLEFGTEWTGFMQVMKLDTDFVSDHRGKKDYESRKMGVASGLYAWCARAGDYNSEGLVGTYLRAKAELKTTSKVMQDAWKEKSETLVHLLGEIGHANKKIGEMKTKYTEYNMSLKNMMAERDLLHQTRVEERKLIPKRAREHAHKVMEETEELQHDIDTRSAELDRWCQQLIEQETSTIQERRKFEEEKKRKIESLILASEEQMKARCDFVSLLEKHQMEKKTQTDALLRLEKDMDNEHKLKLEIAELEGQLKILKCMNVEGAEHEKSRKKEIEEMEEKLEDMIFDMSVKDDENQALERKEQLAKTELEDARQEFIRVMFYFEKTLKILQSSKALPQILKGCTNIGVRKLGEISAKPFRKVCKNRYKDDKKASLESAKLSAKWQKEILDSTWHPFRIVEVEGKEKQEVIDEDYQKLSSLKKDLGEEAYVAVETALKELHGYHNSSGKSVIPELWNFKTGRRATLVEALDYILNRIIKKR</sequence>
<evidence type="ECO:0000259" key="7">
    <source>
        <dbReference type="Pfam" id="PF03470"/>
    </source>
</evidence>
<keyword evidence="1 3" id="KW-0175">Coiled coil</keyword>
<dbReference type="Pfam" id="PF03469">
    <property type="entry name" value="XH"/>
    <property type="match status" value="1"/>
</dbReference>
<evidence type="ECO:0000313" key="8">
    <source>
        <dbReference type="EMBL" id="RDX70380.1"/>
    </source>
</evidence>
<name>A0A371EWE3_MUCPR</name>
<keyword evidence="2" id="KW-0943">RNA-mediated gene silencing</keyword>
<evidence type="ECO:0000256" key="4">
    <source>
        <dbReference type="SAM" id="MobiDB-lite"/>
    </source>
</evidence>
<evidence type="ECO:0000259" key="5">
    <source>
        <dbReference type="Pfam" id="PF03468"/>
    </source>
</evidence>
<feature type="coiled-coil region" evidence="3">
    <location>
        <begin position="387"/>
        <end position="487"/>
    </location>
</feature>
<dbReference type="GO" id="GO:0080188">
    <property type="term" value="P:gene silencing by siRNA-directed DNA methylation"/>
    <property type="evidence" value="ECO:0007669"/>
    <property type="project" value="InterPro"/>
</dbReference>
<accession>A0A371EWE3</accession>
<gene>
    <name evidence="8" type="primary">FDM1</name>
    <name evidence="8" type="ORF">CR513_50377</name>
</gene>
<evidence type="ECO:0000256" key="2">
    <source>
        <dbReference type="ARBA" id="ARBA00023158"/>
    </source>
</evidence>
<feature type="compositionally biased region" description="Basic and acidic residues" evidence="4">
    <location>
        <begin position="13"/>
        <end position="23"/>
    </location>
</feature>
<reference evidence="8" key="1">
    <citation type="submission" date="2018-05" db="EMBL/GenBank/DDBJ databases">
        <title>Draft genome of Mucuna pruriens seed.</title>
        <authorList>
            <person name="Nnadi N.E."/>
            <person name="Vos R."/>
            <person name="Hasami M.H."/>
            <person name="Devisetty U.K."/>
            <person name="Aguiy J.C."/>
        </authorList>
    </citation>
    <scope>NUCLEOTIDE SEQUENCE [LARGE SCALE GENOMIC DNA]</scope>
    <source>
        <strain evidence="8">JCA_2017</strain>
    </source>
</reference>
<feature type="compositionally biased region" description="Acidic residues" evidence="4">
    <location>
        <begin position="1"/>
        <end position="12"/>
    </location>
</feature>